<keyword evidence="3" id="KW-1185">Reference proteome</keyword>
<dbReference type="EMBL" id="CM026424">
    <property type="protein sequence ID" value="KAG0578461.1"/>
    <property type="molecule type" value="Genomic_DNA"/>
</dbReference>
<organism evidence="2 3">
    <name type="scientific">Ceratodon purpureus</name>
    <name type="common">Fire moss</name>
    <name type="synonym">Dicranum purpureum</name>
    <dbReference type="NCBI Taxonomy" id="3225"/>
    <lineage>
        <taxon>Eukaryota</taxon>
        <taxon>Viridiplantae</taxon>
        <taxon>Streptophyta</taxon>
        <taxon>Embryophyta</taxon>
        <taxon>Bryophyta</taxon>
        <taxon>Bryophytina</taxon>
        <taxon>Bryopsida</taxon>
        <taxon>Dicranidae</taxon>
        <taxon>Pseudoditrichales</taxon>
        <taxon>Ditrichaceae</taxon>
        <taxon>Ceratodon</taxon>
    </lineage>
</organism>
<keyword evidence="1" id="KW-0812">Transmembrane</keyword>
<evidence type="ECO:0000313" key="3">
    <source>
        <dbReference type="Proteomes" id="UP000822688"/>
    </source>
</evidence>
<proteinExistence type="predicted"/>
<comment type="caution">
    <text evidence="2">The sequence shown here is derived from an EMBL/GenBank/DDBJ whole genome shotgun (WGS) entry which is preliminary data.</text>
</comment>
<feature type="transmembrane region" description="Helical" evidence="1">
    <location>
        <begin position="70"/>
        <end position="93"/>
    </location>
</feature>
<sequence>MKPSLRLSKSSVSVCIVFFSQLTRRLNIYSLFQLSTRAIVYRVACWRSNWSCSLVLRHYPYRSFRVFRRFVSVEVTVFFFCSRFAVTLLIFILGASYHETVFRKCSFTECCSDGLGHSCQ</sequence>
<dbReference type="Proteomes" id="UP000822688">
    <property type="component" value="Chromosome 4"/>
</dbReference>
<name>A0A8T0I6X9_CERPU</name>
<evidence type="ECO:0000313" key="2">
    <source>
        <dbReference type="EMBL" id="KAG0578461.1"/>
    </source>
</evidence>
<keyword evidence="1" id="KW-0472">Membrane</keyword>
<reference evidence="2" key="1">
    <citation type="submission" date="2020-06" db="EMBL/GenBank/DDBJ databases">
        <title>WGS assembly of Ceratodon purpureus strain R40.</title>
        <authorList>
            <person name="Carey S.B."/>
            <person name="Jenkins J."/>
            <person name="Shu S."/>
            <person name="Lovell J.T."/>
            <person name="Sreedasyam A."/>
            <person name="Maumus F."/>
            <person name="Tiley G.P."/>
            <person name="Fernandez-Pozo N."/>
            <person name="Barry K."/>
            <person name="Chen C."/>
            <person name="Wang M."/>
            <person name="Lipzen A."/>
            <person name="Daum C."/>
            <person name="Saski C.A."/>
            <person name="Payton A.C."/>
            <person name="Mcbreen J.C."/>
            <person name="Conrad R.E."/>
            <person name="Kollar L.M."/>
            <person name="Olsson S."/>
            <person name="Huttunen S."/>
            <person name="Landis J.B."/>
            <person name="Wickett N.J."/>
            <person name="Johnson M.G."/>
            <person name="Rensing S.A."/>
            <person name="Grimwood J."/>
            <person name="Schmutz J."/>
            <person name="Mcdaniel S.F."/>
        </authorList>
    </citation>
    <scope>NUCLEOTIDE SEQUENCE</scope>
    <source>
        <strain evidence="2">R40</strain>
    </source>
</reference>
<keyword evidence="1" id="KW-1133">Transmembrane helix</keyword>
<dbReference type="AlphaFoldDB" id="A0A8T0I6X9"/>
<accession>A0A8T0I6X9</accession>
<gene>
    <name evidence="2" type="ORF">KC19_4G024900</name>
</gene>
<protein>
    <submittedName>
        <fullName evidence="2">Uncharacterized protein</fullName>
    </submittedName>
</protein>
<evidence type="ECO:0000256" key="1">
    <source>
        <dbReference type="SAM" id="Phobius"/>
    </source>
</evidence>